<accession>A0AAE0YJV9</accession>
<evidence type="ECO:0000313" key="1">
    <source>
        <dbReference type="EMBL" id="KAK3746654.1"/>
    </source>
</evidence>
<organism evidence="1 2">
    <name type="scientific">Elysia crispata</name>
    <name type="common">lettuce slug</name>
    <dbReference type="NCBI Taxonomy" id="231223"/>
    <lineage>
        <taxon>Eukaryota</taxon>
        <taxon>Metazoa</taxon>
        <taxon>Spiralia</taxon>
        <taxon>Lophotrochozoa</taxon>
        <taxon>Mollusca</taxon>
        <taxon>Gastropoda</taxon>
        <taxon>Heterobranchia</taxon>
        <taxon>Euthyneura</taxon>
        <taxon>Panpulmonata</taxon>
        <taxon>Sacoglossa</taxon>
        <taxon>Placobranchoidea</taxon>
        <taxon>Plakobranchidae</taxon>
        <taxon>Elysia</taxon>
    </lineage>
</organism>
<dbReference type="Proteomes" id="UP001283361">
    <property type="component" value="Unassembled WGS sequence"/>
</dbReference>
<proteinExistence type="predicted"/>
<protein>
    <submittedName>
        <fullName evidence="1">Uncharacterized protein</fullName>
    </submittedName>
</protein>
<sequence length="128" mass="14234">MSGSVACHWCGHVVRVNSVKEARDHNDLEATCSQPALSERRRVKCYWSSAAPGYSMFTALNIIITIGTSSKAVLLKRMLQLDIEAVDLATRNSKRSNTGKHDSGPHLVAEFFWVICQKLKREGMSVVE</sequence>
<evidence type="ECO:0000313" key="2">
    <source>
        <dbReference type="Proteomes" id="UP001283361"/>
    </source>
</evidence>
<keyword evidence="2" id="KW-1185">Reference proteome</keyword>
<name>A0AAE0YJV9_9GAST</name>
<gene>
    <name evidence="1" type="ORF">RRG08_039079</name>
</gene>
<reference evidence="1" key="1">
    <citation type="journal article" date="2023" name="G3 (Bethesda)">
        <title>A reference genome for the long-term kleptoplast-retaining sea slug Elysia crispata morphotype clarki.</title>
        <authorList>
            <person name="Eastman K.E."/>
            <person name="Pendleton A.L."/>
            <person name="Shaikh M.A."/>
            <person name="Suttiyut T."/>
            <person name="Ogas R."/>
            <person name="Tomko P."/>
            <person name="Gavelis G."/>
            <person name="Widhalm J.R."/>
            <person name="Wisecaver J.H."/>
        </authorList>
    </citation>
    <scope>NUCLEOTIDE SEQUENCE</scope>
    <source>
        <strain evidence="1">ECLA1</strain>
    </source>
</reference>
<dbReference type="EMBL" id="JAWDGP010006127">
    <property type="protein sequence ID" value="KAK3746654.1"/>
    <property type="molecule type" value="Genomic_DNA"/>
</dbReference>
<dbReference type="AlphaFoldDB" id="A0AAE0YJV9"/>
<comment type="caution">
    <text evidence="1">The sequence shown here is derived from an EMBL/GenBank/DDBJ whole genome shotgun (WGS) entry which is preliminary data.</text>
</comment>